<organism evidence="1">
    <name type="scientific">Arion vulgaris</name>
    <dbReference type="NCBI Taxonomy" id="1028688"/>
    <lineage>
        <taxon>Eukaryota</taxon>
        <taxon>Metazoa</taxon>
        <taxon>Spiralia</taxon>
        <taxon>Lophotrochozoa</taxon>
        <taxon>Mollusca</taxon>
        <taxon>Gastropoda</taxon>
        <taxon>Heterobranchia</taxon>
        <taxon>Euthyneura</taxon>
        <taxon>Panpulmonata</taxon>
        <taxon>Eupulmonata</taxon>
        <taxon>Stylommatophora</taxon>
        <taxon>Helicina</taxon>
        <taxon>Arionoidea</taxon>
        <taxon>Arionidae</taxon>
        <taxon>Arion</taxon>
    </lineage>
</organism>
<reference evidence="1" key="1">
    <citation type="submission" date="2014-12" db="EMBL/GenBank/DDBJ databases">
        <title>Insight into the proteome of Arion vulgaris.</title>
        <authorList>
            <person name="Aradska J."/>
            <person name="Bulat T."/>
            <person name="Smidak R."/>
            <person name="Sarate P."/>
            <person name="Gangsoo J."/>
            <person name="Sialana F."/>
            <person name="Bilban M."/>
            <person name="Lubec G."/>
        </authorList>
    </citation>
    <scope>NUCLEOTIDE SEQUENCE</scope>
    <source>
        <tissue evidence="1">Skin</tissue>
    </source>
</reference>
<dbReference type="AlphaFoldDB" id="A0A0B7BEZ2"/>
<protein>
    <submittedName>
        <fullName evidence="1">Uncharacterized protein</fullName>
    </submittedName>
</protein>
<feature type="non-terminal residue" evidence="1">
    <location>
        <position position="57"/>
    </location>
</feature>
<proteinExistence type="predicted"/>
<sequence length="57" mass="6755">MDSNNVLNVINASVLQQHLDIKELTIEHKIRKNRKIKYFGHIQQHECLEKIILKGMM</sequence>
<accession>A0A0B7BEZ2</accession>
<name>A0A0B7BEZ2_9EUPU</name>
<gene>
    <name evidence="1" type="primary">ORF183550</name>
</gene>
<dbReference type="EMBL" id="HACG01044683">
    <property type="protein sequence ID" value="CEK91548.1"/>
    <property type="molecule type" value="Transcribed_RNA"/>
</dbReference>
<evidence type="ECO:0000313" key="1">
    <source>
        <dbReference type="EMBL" id="CEK91548.1"/>
    </source>
</evidence>